<dbReference type="Proteomes" id="UP000318946">
    <property type="component" value="Chromosome"/>
</dbReference>
<feature type="signal peptide" evidence="1">
    <location>
        <begin position="1"/>
        <end position="20"/>
    </location>
</feature>
<organism evidence="2 3">
    <name type="scientific">Alistipes communis</name>
    <dbReference type="NCBI Taxonomy" id="2585118"/>
    <lineage>
        <taxon>Bacteria</taxon>
        <taxon>Pseudomonadati</taxon>
        <taxon>Bacteroidota</taxon>
        <taxon>Bacteroidia</taxon>
        <taxon>Bacteroidales</taxon>
        <taxon>Rikenellaceae</taxon>
        <taxon>Alistipes</taxon>
    </lineage>
</organism>
<dbReference type="KEGG" id="acou:A5CBH24_01370"/>
<dbReference type="EMBL" id="AP019735">
    <property type="protein sequence ID" value="BBL02824.1"/>
    <property type="molecule type" value="Genomic_DNA"/>
</dbReference>
<feature type="chain" id="PRO_5021453550" description="LPP20 lipoprotein" evidence="1">
    <location>
        <begin position="21"/>
        <end position="200"/>
    </location>
</feature>
<dbReference type="PROSITE" id="PS51257">
    <property type="entry name" value="PROKAR_LIPOPROTEIN"/>
    <property type="match status" value="1"/>
</dbReference>
<evidence type="ECO:0008006" key="4">
    <source>
        <dbReference type="Google" id="ProtNLM"/>
    </source>
</evidence>
<name>A0A4Y1WQM3_9BACT</name>
<accession>A0A4Y1WQM3</accession>
<keyword evidence="3" id="KW-1185">Reference proteome</keyword>
<protein>
    <recommendedName>
        <fullName evidence="4">LPP20 lipoprotein</fullName>
    </recommendedName>
</protein>
<dbReference type="OrthoDB" id="8989at171550"/>
<dbReference type="RefSeq" id="WP_141411868.1">
    <property type="nucleotide sequence ID" value="NZ_AP019735.1"/>
</dbReference>
<gene>
    <name evidence="2" type="ORF">A5CBH24_01370</name>
</gene>
<dbReference type="GeneID" id="78340857"/>
<evidence type="ECO:0000313" key="3">
    <source>
        <dbReference type="Proteomes" id="UP000318946"/>
    </source>
</evidence>
<reference evidence="3" key="1">
    <citation type="submission" date="2019-06" db="EMBL/GenBank/DDBJ databases">
        <title>Alistipes onderdonkii subsp. vulgaris subsp. nov., Alistipes dispar sp. nov. and Alistipes communis sp. nov., isolated from human faeces, and creation of Alistipes onderdonkii subsp. onderdonkii subsp. nov.</title>
        <authorList>
            <person name="Sakamoto M."/>
            <person name="Ikeyama N."/>
            <person name="Ogata Y."/>
            <person name="Suda W."/>
            <person name="Iino T."/>
            <person name="Hattori M."/>
            <person name="Ohkuma M."/>
        </authorList>
    </citation>
    <scope>NUCLEOTIDE SEQUENCE [LARGE SCALE GENOMIC DNA]</scope>
    <source>
        <strain evidence="3">5CBH24</strain>
    </source>
</reference>
<sequence>MKKFSVLAILAIALMSFSCGSTKKVITSESVNPYGKAVASEPCIELYEQAPYKRAYGNGQHFKEATARNIAELQARAMFARKIEAAVLAATEDIGVSLEKYAADDQSGRSVTDQSGEGNDLAMSIAQQVIRNTHTIKTTRYLKSNNQFTVFVCMEYAGDENTLVDHIEQNVKDRISQDDRAKIEQRHNQFRQRILGNLKE</sequence>
<evidence type="ECO:0000256" key="1">
    <source>
        <dbReference type="SAM" id="SignalP"/>
    </source>
</evidence>
<keyword evidence="1" id="KW-0732">Signal</keyword>
<evidence type="ECO:0000313" key="2">
    <source>
        <dbReference type="EMBL" id="BBL02824.1"/>
    </source>
</evidence>
<proteinExistence type="predicted"/>
<dbReference type="AlphaFoldDB" id="A0A4Y1WQM3"/>